<dbReference type="Pfam" id="PF00082">
    <property type="entry name" value="Peptidase_S8"/>
    <property type="match status" value="1"/>
</dbReference>
<dbReference type="PROSITE" id="PS51257">
    <property type="entry name" value="PROKAR_LIPOPROTEIN"/>
    <property type="match status" value="1"/>
</dbReference>
<accession>A0A1G5UUR6</accession>
<dbReference type="PROSITE" id="PS00136">
    <property type="entry name" value="SUBTILASE_ASP"/>
    <property type="match status" value="1"/>
</dbReference>
<feature type="active site" description="Charge relay system" evidence="5">
    <location>
        <position position="463"/>
    </location>
</feature>
<dbReference type="InterPro" id="IPR000209">
    <property type="entry name" value="Peptidase_S8/S53_dom"/>
</dbReference>
<gene>
    <name evidence="8" type="ORF">SAMN03080617_00052</name>
</gene>
<evidence type="ECO:0000256" key="1">
    <source>
        <dbReference type="ARBA" id="ARBA00011073"/>
    </source>
</evidence>
<feature type="domain" description="Peptidase S8/S53" evidence="7">
    <location>
        <begin position="80"/>
        <end position="495"/>
    </location>
</feature>
<keyword evidence="3 5" id="KW-0378">Hydrolase</keyword>
<evidence type="ECO:0000313" key="8">
    <source>
        <dbReference type="EMBL" id="SDA37361.1"/>
    </source>
</evidence>
<dbReference type="GO" id="GO:0006508">
    <property type="term" value="P:proteolysis"/>
    <property type="evidence" value="ECO:0007669"/>
    <property type="project" value="UniProtKB-KW"/>
</dbReference>
<feature type="active site" description="Charge relay system" evidence="5">
    <location>
        <position position="290"/>
    </location>
</feature>
<organism evidence="8 9">
    <name type="scientific">Algoriphagus alkaliphilus</name>
    <dbReference type="NCBI Taxonomy" id="279824"/>
    <lineage>
        <taxon>Bacteria</taxon>
        <taxon>Pseudomonadati</taxon>
        <taxon>Bacteroidota</taxon>
        <taxon>Cytophagia</taxon>
        <taxon>Cytophagales</taxon>
        <taxon>Cyclobacteriaceae</taxon>
        <taxon>Algoriphagus</taxon>
    </lineage>
</organism>
<dbReference type="Gene3D" id="3.40.50.200">
    <property type="entry name" value="Peptidase S8/S53 domain"/>
    <property type="match status" value="2"/>
</dbReference>
<dbReference type="STRING" id="279824.SAMN03080617_00052"/>
<keyword evidence="2 5" id="KW-0645">Protease</keyword>
<evidence type="ECO:0000256" key="4">
    <source>
        <dbReference type="ARBA" id="ARBA00022825"/>
    </source>
</evidence>
<dbReference type="Proteomes" id="UP000198756">
    <property type="component" value="Unassembled WGS sequence"/>
</dbReference>
<name>A0A1G5UUR6_9BACT</name>
<evidence type="ECO:0000259" key="7">
    <source>
        <dbReference type="Pfam" id="PF00082"/>
    </source>
</evidence>
<feature type="active site" description="Charge relay system" evidence="5">
    <location>
        <position position="89"/>
    </location>
</feature>
<evidence type="ECO:0000313" key="9">
    <source>
        <dbReference type="Proteomes" id="UP000198756"/>
    </source>
</evidence>
<dbReference type="InterPro" id="IPR023828">
    <property type="entry name" value="Peptidase_S8_Ser-AS"/>
</dbReference>
<dbReference type="GO" id="GO:0004252">
    <property type="term" value="F:serine-type endopeptidase activity"/>
    <property type="evidence" value="ECO:0007669"/>
    <property type="project" value="UniProtKB-UniRule"/>
</dbReference>
<dbReference type="InterPro" id="IPR017308">
    <property type="entry name" value="Pept_S8_subtilisin_bacteroid"/>
</dbReference>
<dbReference type="PROSITE" id="PS00137">
    <property type="entry name" value="SUBTILASE_HIS"/>
    <property type="match status" value="1"/>
</dbReference>
<dbReference type="PROSITE" id="PS00138">
    <property type="entry name" value="SUBTILASE_SER"/>
    <property type="match status" value="1"/>
</dbReference>
<dbReference type="RefSeq" id="WP_092727949.1">
    <property type="nucleotide sequence ID" value="NZ_FMXE01000002.1"/>
</dbReference>
<evidence type="ECO:0000256" key="3">
    <source>
        <dbReference type="ARBA" id="ARBA00022801"/>
    </source>
</evidence>
<keyword evidence="9" id="KW-1185">Reference proteome</keyword>
<dbReference type="PRINTS" id="PR00723">
    <property type="entry name" value="SUBTILISIN"/>
</dbReference>
<dbReference type="InterPro" id="IPR023827">
    <property type="entry name" value="Peptidase_S8_Asp-AS"/>
</dbReference>
<dbReference type="PIRSF" id="PIRSF037892">
    <property type="entry name" value="Subtilisin_rel_SRU_0565"/>
    <property type="match status" value="1"/>
</dbReference>
<reference evidence="9" key="1">
    <citation type="submission" date="2016-10" db="EMBL/GenBank/DDBJ databases">
        <authorList>
            <person name="Varghese N."/>
            <person name="Submissions S."/>
        </authorList>
    </citation>
    <scope>NUCLEOTIDE SEQUENCE [LARGE SCALE GENOMIC DNA]</scope>
    <source>
        <strain evidence="9">DSM 22703</strain>
    </source>
</reference>
<dbReference type="EMBL" id="FMXE01000002">
    <property type="protein sequence ID" value="SDA37361.1"/>
    <property type="molecule type" value="Genomic_DNA"/>
</dbReference>
<evidence type="ECO:0000256" key="5">
    <source>
        <dbReference type="PROSITE-ProRule" id="PRU01240"/>
    </source>
</evidence>
<dbReference type="PROSITE" id="PS51892">
    <property type="entry name" value="SUBTILASE"/>
    <property type="match status" value="1"/>
</dbReference>
<comment type="similarity">
    <text evidence="1 5 6">Belongs to the peptidase S8 family.</text>
</comment>
<dbReference type="OrthoDB" id="9798386at2"/>
<sequence length="544" mass="59118">MIKSLSKSLAGLSIGLIAMGCSTSAVITALPISYTNTSERISELSESDTQGWGHLDLIKDTVPGMSVNRAYAELLKKRKGQTVIVGVIDSGIDLNHEDIRDVLWVNKGEKPGDGIDNDGNGYIDDVYGYNFLGESYHEQLEIARIIRLKIGDEAYQAEARAALESKLPEAQAGLPQLVQIEQFVSMAHQNIQKQLGKEYYSMSELEKYQPKSPQEEQQVGILMQVMAMGQDIPAALADLNEGINYYKGQVEYHLNVAFDGRKPVGDNPYDINDKKYGNGNPTIRNKDESHGTHVAGIIAATRDNNKGVNGVAKNVSIMSLRTVPDGDEYDKDVALAIRYAVDNGAKVINASFGKSFSPNAEWVYEALEYAASKDVLFVHAAGNDGKDLDDPENKNFPNDHKFQNSPEFVENVITVGALTSNFGSSMIATFSNYGKQNVDIFAPGDGIYSTMPDNNYEFQGGTSMAAPAVAGIAAMIRSYYPQLSAVQVKQVIMQSGISPQVKVQLGGPDGTEKTFLEISKSGKIANLYNAIILADQVSRGTAKL</sequence>
<dbReference type="PANTHER" id="PTHR43399">
    <property type="entry name" value="SUBTILISIN-RELATED"/>
    <property type="match status" value="1"/>
</dbReference>
<dbReference type="CDD" id="cd07483">
    <property type="entry name" value="Peptidases_S8_Subtilisin_Novo-like"/>
    <property type="match status" value="1"/>
</dbReference>
<protein>
    <submittedName>
        <fullName evidence="8">Subtilase family protein</fullName>
    </submittedName>
</protein>
<dbReference type="InterPro" id="IPR036852">
    <property type="entry name" value="Peptidase_S8/S53_dom_sf"/>
</dbReference>
<dbReference type="InterPro" id="IPR022398">
    <property type="entry name" value="Peptidase_S8_His-AS"/>
</dbReference>
<keyword evidence="4 5" id="KW-0720">Serine protease</keyword>
<dbReference type="SUPFAM" id="SSF52743">
    <property type="entry name" value="Subtilisin-like"/>
    <property type="match status" value="1"/>
</dbReference>
<dbReference type="AlphaFoldDB" id="A0A1G5UUR6"/>
<evidence type="ECO:0000256" key="2">
    <source>
        <dbReference type="ARBA" id="ARBA00022670"/>
    </source>
</evidence>
<dbReference type="InterPro" id="IPR015500">
    <property type="entry name" value="Peptidase_S8_subtilisin-rel"/>
</dbReference>
<dbReference type="InterPro" id="IPR051048">
    <property type="entry name" value="Peptidase_S8/S53_subtilisin"/>
</dbReference>
<dbReference type="PANTHER" id="PTHR43399:SF4">
    <property type="entry name" value="CELL WALL-ASSOCIATED PROTEASE"/>
    <property type="match status" value="1"/>
</dbReference>
<dbReference type="InterPro" id="IPR034080">
    <property type="entry name" value="Protease_P7-like_dom"/>
</dbReference>
<proteinExistence type="inferred from homology"/>
<evidence type="ECO:0000256" key="6">
    <source>
        <dbReference type="RuleBase" id="RU003355"/>
    </source>
</evidence>